<dbReference type="Proteomes" id="UP001620626">
    <property type="component" value="Unassembled WGS sequence"/>
</dbReference>
<evidence type="ECO:0000313" key="4">
    <source>
        <dbReference type="Proteomes" id="UP001620626"/>
    </source>
</evidence>
<feature type="chain" id="PRO_5044867765" description="Transmembrane protein" evidence="2">
    <location>
        <begin position="21"/>
        <end position="150"/>
    </location>
</feature>
<dbReference type="EMBL" id="JBICBT010001034">
    <property type="protein sequence ID" value="KAL3086737.1"/>
    <property type="molecule type" value="Genomic_DNA"/>
</dbReference>
<evidence type="ECO:0000256" key="2">
    <source>
        <dbReference type="SAM" id="SignalP"/>
    </source>
</evidence>
<keyword evidence="1" id="KW-0472">Membrane</keyword>
<evidence type="ECO:0000313" key="3">
    <source>
        <dbReference type="EMBL" id="KAL3086737.1"/>
    </source>
</evidence>
<evidence type="ECO:0008006" key="5">
    <source>
        <dbReference type="Google" id="ProtNLM"/>
    </source>
</evidence>
<keyword evidence="2" id="KW-0732">Signal</keyword>
<gene>
    <name evidence="3" type="ORF">niasHT_039403</name>
</gene>
<comment type="caution">
    <text evidence="3">The sequence shown here is derived from an EMBL/GenBank/DDBJ whole genome shotgun (WGS) entry which is preliminary data.</text>
</comment>
<sequence>MSLFLLRALPLFFLFSLCFAASPFNFRANHSLSAETTQQIVPTVATETTDGPKPTESVPLMLENDNVTEVVEVEGRNANDSEIETREDQAFANMTAHSSDNASLPESCGFFCRNVPLFVGFILTLVCVSLLLILSIVLYRYFTRRTYADA</sequence>
<name>A0ABD2J859_9BILA</name>
<reference evidence="3 4" key="1">
    <citation type="submission" date="2024-10" db="EMBL/GenBank/DDBJ databases">
        <authorList>
            <person name="Kim D."/>
        </authorList>
    </citation>
    <scope>NUCLEOTIDE SEQUENCE [LARGE SCALE GENOMIC DNA]</scope>
    <source>
        <strain evidence="3">BH-2024</strain>
    </source>
</reference>
<keyword evidence="1" id="KW-0812">Transmembrane</keyword>
<organism evidence="3 4">
    <name type="scientific">Heterodera trifolii</name>
    <dbReference type="NCBI Taxonomy" id="157864"/>
    <lineage>
        <taxon>Eukaryota</taxon>
        <taxon>Metazoa</taxon>
        <taxon>Ecdysozoa</taxon>
        <taxon>Nematoda</taxon>
        <taxon>Chromadorea</taxon>
        <taxon>Rhabditida</taxon>
        <taxon>Tylenchina</taxon>
        <taxon>Tylenchomorpha</taxon>
        <taxon>Tylenchoidea</taxon>
        <taxon>Heteroderidae</taxon>
        <taxon>Heteroderinae</taxon>
        <taxon>Heterodera</taxon>
    </lineage>
</organism>
<feature type="signal peptide" evidence="2">
    <location>
        <begin position="1"/>
        <end position="20"/>
    </location>
</feature>
<dbReference type="AlphaFoldDB" id="A0ABD2J859"/>
<feature type="transmembrane region" description="Helical" evidence="1">
    <location>
        <begin position="117"/>
        <end position="142"/>
    </location>
</feature>
<proteinExistence type="predicted"/>
<accession>A0ABD2J859</accession>
<keyword evidence="1" id="KW-1133">Transmembrane helix</keyword>
<keyword evidence="4" id="KW-1185">Reference proteome</keyword>
<protein>
    <recommendedName>
        <fullName evidence="5">Transmembrane protein</fullName>
    </recommendedName>
</protein>
<evidence type="ECO:0000256" key="1">
    <source>
        <dbReference type="SAM" id="Phobius"/>
    </source>
</evidence>